<dbReference type="InterPro" id="IPR000873">
    <property type="entry name" value="AMP-dep_synth/lig_dom"/>
</dbReference>
<dbReference type="InterPro" id="IPR020845">
    <property type="entry name" value="AMP-binding_CS"/>
</dbReference>
<keyword evidence="7" id="KW-1185">Reference proteome</keyword>
<dbReference type="GO" id="GO:0004467">
    <property type="term" value="F:long-chain fatty acid-CoA ligase activity"/>
    <property type="evidence" value="ECO:0007669"/>
    <property type="project" value="TreeGrafter"/>
</dbReference>
<evidence type="ECO:0000256" key="1">
    <source>
        <dbReference type="ARBA" id="ARBA00004275"/>
    </source>
</evidence>
<dbReference type="GO" id="GO:0046949">
    <property type="term" value="P:fatty-acyl-CoA biosynthetic process"/>
    <property type="evidence" value="ECO:0007669"/>
    <property type="project" value="TreeGrafter"/>
</dbReference>
<comment type="similarity">
    <text evidence="2">Belongs to the ATP-dependent AMP-binding enzyme family.</text>
</comment>
<evidence type="ECO:0000259" key="4">
    <source>
        <dbReference type="Pfam" id="PF00501"/>
    </source>
</evidence>
<gene>
    <name evidence="6" type="ORF">AFUS01_LOCUS46010</name>
</gene>
<protein>
    <recommendedName>
        <fullName evidence="8">4-coumarate--CoA ligase</fullName>
    </recommendedName>
</protein>
<dbReference type="Pfam" id="PF13193">
    <property type="entry name" value="AMP-binding_C"/>
    <property type="match status" value="1"/>
</dbReference>
<dbReference type="GO" id="GO:0005777">
    <property type="term" value="C:peroxisome"/>
    <property type="evidence" value="ECO:0007669"/>
    <property type="project" value="UniProtKB-SubCell"/>
</dbReference>
<dbReference type="InterPro" id="IPR025110">
    <property type="entry name" value="AMP-bd_C"/>
</dbReference>
<dbReference type="Pfam" id="PF00501">
    <property type="entry name" value="AMP-binding"/>
    <property type="match status" value="1"/>
</dbReference>
<feature type="domain" description="AMP-dependent synthetase/ligase" evidence="4">
    <location>
        <begin position="63"/>
        <end position="436"/>
    </location>
</feature>
<dbReference type="PANTHER" id="PTHR24096:SF394">
    <property type="entry name" value="LUCIFERIN 4-MONOOXYGENASE"/>
    <property type="match status" value="1"/>
</dbReference>
<evidence type="ECO:0000313" key="7">
    <source>
        <dbReference type="Proteomes" id="UP000708208"/>
    </source>
</evidence>
<dbReference type="EMBL" id="CAJVCH010571166">
    <property type="protein sequence ID" value="CAG7836813.1"/>
    <property type="molecule type" value="Genomic_DNA"/>
</dbReference>
<dbReference type="PROSITE" id="PS00455">
    <property type="entry name" value="AMP_BINDING"/>
    <property type="match status" value="1"/>
</dbReference>
<evidence type="ECO:0000256" key="3">
    <source>
        <dbReference type="ARBA" id="ARBA00023140"/>
    </source>
</evidence>
<evidence type="ECO:0000256" key="2">
    <source>
        <dbReference type="ARBA" id="ARBA00006432"/>
    </source>
</evidence>
<sequence>MRSLPTRALQFAQLKVVFCRSASKTTTNTDNNILKPPTATGVDPVINSTLPEILWSNLSKFESLTAYECAVSGRKYTHLEIYKLSRSFGTSLLQSSLSRNDVVGVVLPNVPEYAIVMSGIWFAGLIATTLNPIYTQDELAHQLNLSGAKAVVTTNTLAPILQNVQRSKGSRVRSIMVVSKEAPPRWAHSFSDMIKTKVDDSVLMNSSGGFDAREHIAAIPFSSGTTGLPKGVMLTHSNLATNVLQFNSPGFANIKQCDGNKETQERMIGVLPFFHSYGMTCVMNTCTLRGAHCVTIPVFSKEVFIKVFREHQPTFINMVPPLLNVILNLPEFTKKEFESVDTIMLGAAPVGKALINQVLKKAEKFILVQEGYGMTESSPVSFLTPATANNEKLGSIGQPLPTTVAKIVDPKTGDIKSANEGGELCVKGPQVMKGYWQNEAATKDTIDKDGWLHTGDIGFFDNDGYVFLIDRIKELIKVKGFQVSPSELEDLLRRIPKVADCAVIGVNIDLWEAPRAYIVKKDESLTEEEVHTFLKEKAAPFKQLTGGIEFLKEIPKSAAGKILKRVLKKMYEEKKKLT</sequence>
<dbReference type="OrthoDB" id="10253869at2759"/>
<evidence type="ECO:0008006" key="8">
    <source>
        <dbReference type="Google" id="ProtNLM"/>
    </source>
</evidence>
<dbReference type="Proteomes" id="UP000708208">
    <property type="component" value="Unassembled WGS sequence"/>
</dbReference>
<dbReference type="PANTHER" id="PTHR24096">
    <property type="entry name" value="LONG-CHAIN-FATTY-ACID--COA LIGASE"/>
    <property type="match status" value="1"/>
</dbReference>
<dbReference type="FunFam" id="3.40.50.12780:FF:000003">
    <property type="entry name" value="Long-chain-fatty-acid--CoA ligase FadD"/>
    <property type="match status" value="1"/>
</dbReference>
<proteinExistence type="inferred from homology"/>
<comment type="subcellular location">
    <subcellularLocation>
        <location evidence="1">Peroxisome</location>
    </subcellularLocation>
</comment>
<keyword evidence="3" id="KW-0576">Peroxisome</keyword>
<evidence type="ECO:0000259" key="5">
    <source>
        <dbReference type="Pfam" id="PF13193"/>
    </source>
</evidence>
<feature type="domain" description="AMP-binding enzyme C-terminal" evidence="5">
    <location>
        <begin position="487"/>
        <end position="561"/>
    </location>
</feature>
<reference evidence="6" key="1">
    <citation type="submission" date="2021-06" db="EMBL/GenBank/DDBJ databases">
        <authorList>
            <person name="Hodson N. C."/>
            <person name="Mongue J. A."/>
            <person name="Jaron S. K."/>
        </authorList>
    </citation>
    <scope>NUCLEOTIDE SEQUENCE</scope>
</reference>
<organism evidence="6 7">
    <name type="scientific">Allacma fusca</name>
    <dbReference type="NCBI Taxonomy" id="39272"/>
    <lineage>
        <taxon>Eukaryota</taxon>
        <taxon>Metazoa</taxon>
        <taxon>Ecdysozoa</taxon>
        <taxon>Arthropoda</taxon>
        <taxon>Hexapoda</taxon>
        <taxon>Collembola</taxon>
        <taxon>Symphypleona</taxon>
        <taxon>Sminthuridae</taxon>
        <taxon>Allacma</taxon>
    </lineage>
</organism>
<dbReference type="AlphaFoldDB" id="A0A8J2LRN6"/>
<evidence type="ECO:0000313" key="6">
    <source>
        <dbReference type="EMBL" id="CAG7836813.1"/>
    </source>
</evidence>
<name>A0A8J2LRN6_9HEXA</name>
<dbReference type="CDD" id="cd05911">
    <property type="entry name" value="Firefly_Luc_like"/>
    <property type="match status" value="1"/>
</dbReference>
<accession>A0A8J2LRN6</accession>
<comment type="caution">
    <text evidence="6">The sequence shown here is derived from an EMBL/GenBank/DDBJ whole genome shotgun (WGS) entry which is preliminary data.</text>
</comment>